<dbReference type="PANTHER" id="PTHR45700:SF2">
    <property type="entry name" value="UBIQUITIN-PROTEIN LIGASE E3C"/>
    <property type="match status" value="1"/>
</dbReference>
<gene>
    <name evidence="7" type="ORF">B0A50_04222</name>
</gene>
<dbReference type="EC" id="2.3.2.26" evidence="2"/>
<dbReference type="InterPro" id="IPR035983">
    <property type="entry name" value="Hect_E3_ubiquitin_ligase"/>
</dbReference>
<comment type="catalytic activity">
    <reaction evidence="1">
        <text>S-ubiquitinyl-[E2 ubiquitin-conjugating enzyme]-L-cysteine + [acceptor protein]-L-lysine = [E2 ubiquitin-conjugating enzyme]-L-cysteine + N(6)-ubiquitinyl-[acceptor protein]-L-lysine.</text>
        <dbReference type="EC" id="2.3.2.26"/>
    </reaction>
</comment>
<evidence type="ECO:0000256" key="4">
    <source>
        <dbReference type="ARBA" id="ARBA00022786"/>
    </source>
</evidence>
<evidence type="ECO:0000256" key="3">
    <source>
        <dbReference type="ARBA" id="ARBA00022679"/>
    </source>
</evidence>
<keyword evidence="3" id="KW-0808">Transferase</keyword>
<proteinExistence type="predicted"/>
<evidence type="ECO:0000259" key="6">
    <source>
        <dbReference type="PROSITE" id="PS50237"/>
    </source>
</evidence>
<dbReference type="Gene3D" id="6.10.130.10">
    <property type="entry name" value="Ubiquitin-protein ligase E3A, N-terminal zinc-binding domain (AZUL)"/>
    <property type="match status" value="1"/>
</dbReference>
<reference evidence="7 8" key="1">
    <citation type="submission" date="2017-03" db="EMBL/GenBank/DDBJ databases">
        <title>Genomes of endolithic fungi from Antarctica.</title>
        <authorList>
            <person name="Coleine C."/>
            <person name="Masonjones S."/>
            <person name="Stajich J.E."/>
        </authorList>
    </citation>
    <scope>NUCLEOTIDE SEQUENCE [LARGE SCALE GENOMIC DNA]</scope>
    <source>
        <strain evidence="7 8">CCFEE 6315</strain>
    </source>
</reference>
<evidence type="ECO:0000256" key="2">
    <source>
        <dbReference type="ARBA" id="ARBA00012485"/>
    </source>
</evidence>
<evidence type="ECO:0000256" key="5">
    <source>
        <dbReference type="PROSITE-ProRule" id="PRU00104"/>
    </source>
</evidence>
<dbReference type="SMART" id="SM00119">
    <property type="entry name" value="HECTc"/>
    <property type="match status" value="1"/>
</dbReference>
<dbReference type="OrthoDB" id="5981550at2759"/>
<dbReference type="InterPro" id="IPR000569">
    <property type="entry name" value="HECT_dom"/>
</dbReference>
<accession>A0A4U0TXP4</accession>
<dbReference type="GO" id="GO:0006511">
    <property type="term" value="P:ubiquitin-dependent protein catabolic process"/>
    <property type="evidence" value="ECO:0007669"/>
    <property type="project" value="TreeGrafter"/>
</dbReference>
<keyword evidence="8" id="KW-1185">Reference proteome</keyword>
<dbReference type="FunFam" id="3.30.2410.10:FF:000003">
    <property type="entry name" value="probable E3 ubiquitin-protein ligase HERC4 isoform X1"/>
    <property type="match status" value="1"/>
</dbReference>
<dbReference type="EMBL" id="NAJL01000026">
    <property type="protein sequence ID" value="TKA26776.1"/>
    <property type="molecule type" value="Genomic_DNA"/>
</dbReference>
<evidence type="ECO:0000313" key="8">
    <source>
        <dbReference type="Proteomes" id="UP000308549"/>
    </source>
</evidence>
<name>A0A4U0TXP4_9PEZI</name>
<dbReference type="Proteomes" id="UP000308549">
    <property type="component" value="Unassembled WGS sequence"/>
</dbReference>
<dbReference type="Pfam" id="PF00632">
    <property type="entry name" value="HECT"/>
    <property type="match status" value="1"/>
</dbReference>
<dbReference type="InterPro" id="IPR044611">
    <property type="entry name" value="E3A/B/C-like"/>
</dbReference>
<dbReference type="PROSITE" id="PS50237">
    <property type="entry name" value="HECT"/>
    <property type="match status" value="1"/>
</dbReference>
<feature type="domain" description="HECT" evidence="6">
    <location>
        <begin position="452"/>
        <end position="822"/>
    </location>
</feature>
<sequence length="822" mass="92163">MSHTSSTTAKAHSQPGDIRQTVLHYIGQLTEGCGVWSCDNNVCDTGRRNTAAPNRPVRKYTPRSARAIAIALASGPSPLKHICPLYIHSNSSSQVSNGEDASVIVQDEGSHDPSSFSQLHSNTRSIRQFCASPHASKTQPGKHQDLLKKLQSIVGSTPTCVTSPPRKLASNQQVASIIVKCINALFEAIPTASPAQYEYADSFIRDGSAFPSKKTSAPVDAEWNRWLLILDKMDSRLELKLLSTMCQTFALRIQLEADLDEARRKVGGRSNFTPLADILELELREYHECGMVLAPWCKRVFLMHWDGISTSISRGSVACGALECIHFLHQRFSGSKAYCTLPAVAKSLDAVEMAETWMKLDNSGARQHLLSFDFLFTAPQRAMYFRTLCHLRMRQAVSLSEQAAAMRRRLVPHMLDEEPEGRLKYVEEQYLLLNVSRTNVLQDTFDQIWQRQQGELTRPLRVRLGEVDDLEVGHDLGGVQIEFFNLVCREVWKEETGMFTTNLQTGLAFFRPGSLQPLFMFELLGLLFALAMHNGITLPVSLPLVFYKVLGSEAGELEGGDPRHNSIENLKDGWPTEARSLSSLLKEDVEGLEYSFPLEANGLRLSVHRPREPDSATMASATDSKGQSVDLPAVVQWPGWRFDHPENDPDTVTSTNKHDFVSEYTWWLIWRSVEPQWRAFLTGFNRVIDRHCLGMFPAAGLKSFVEGSSRLDIAELRKASRYEGYEAKSKYIQTFWRVVSAWPEKRQKQLLKFVTAAERIPIGGAGHLTFVVKKTVVEDLNYLPTSSTCFGTLYLPRYPNGEVLNEKLIRAIEYGLEGFGTG</sequence>
<dbReference type="GO" id="GO:0061630">
    <property type="term" value="F:ubiquitin protein ligase activity"/>
    <property type="evidence" value="ECO:0007669"/>
    <property type="project" value="UniProtKB-EC"/>
</dbReference>
<evidence type="ECO:0000256" key="1">
    <source>
        <dbReference type="ARBA" id="ARBA00000885"/>
    </source>
</evidence>
<dbReference type="Gene3D" id="3.30.2160.10">
    <property type="entry name" value="Hect, E3 ligase catalytic domain"/>
    <property type="match status" value="1"/>
</dbReference>
<evidence type="ECO:0000313" key="7">
    <source>
        <dbReference type="EMBL" id="TKA26776.1"/>
    </source>
</evidence>
<dbReference type="PANTHER" id="PTHR45700">
    <property type="entry name" value="UBIQUITIN-PROTEIN LIGASE E3C"/>
    <property type="match status" value="1"/>
</dbReference>
<protein>
    <recommendedName>
        <fullName evidence="2">HECT-type E3 ubiquitin transferase</fullName>
        <ecNumber evidence="2">2.3.2.26</ecNumber>
    </recommendedName>
</protein>
<dbReference type="AlphaFoldDB" id="A0A4U0TXP4"/>
<dbReference type="InterPro" id="IPR032353">
    <property type="entry name" value="AZUL"/>
</dbReference>
<dbReference type="Gene3D" id="3.30.2410.10">
    <property type="entry name" value="Hect, E3 ligase catalytic domain"/>
    <property type="match status" value="1"/>
</dbReference>
<dbReference type="Pfam" id="PF16558">
    <property type="entry name" value="AZUL"/>
    <property type="match status" value="1"/>
</dbReference>
<comment type="caution">
    <text evidence="7">The sequence shown here is derived from an EMBL/GenBank/DDBJ whole genome shotgun (WGS) entry which is preliminary data.</text>
</comment>
<feature type="active site" description="Glycyl thioester intermediate" evidence="5">
    <location>
        <position position="789"/>
    </location>
</feature>
<dbReference type="GO" id="GO:0000209">
    <property type="term" value="P:protein polyubiquitination"/>
    <property type="evidence" value="ECO:0007669"/>
    <property type="project" value="InterPro"/>
</dbReference>
<dbReference type="InterPro" id="IPR042556">
    <property type="entry name" value="AZUL_sf"/>
</dbReference>
<dbReference type="Gene3D" id="3.90.1750.10">
    <property type="entry name" value="Hect, E3 ligase catalytic domains"/>
    <property type="match status" value="1"/>
</dbReference>
<organism evidence="7 8">
    <name type="scientific">Salinomyces thailandicus</name>
    <dbReference type="NCBI Taxonomy" id="706561"/>
    <lineage>
        <taxon>Eukaryota</taxon>
        <taxon>Fungi</taxon>
        <taxon>Dikarya</taxon>
        <taxon>Ascomycota</taxon>
        <taxon>Pezizomycotina</taxon>
        <taxon>Dothideomycetes</taxon>
        <taxon>Dothideomycetidae</taxon>
        <taxon>Mycosphaerellales</taxon>
        <taxon>Teratosphaeriaceae</taxon>
        <taxon>Salinomyces</taxon>
    </lineage>
</organism>
<dbReference type="SUPFAM" id="SSF56204">
    <property type="entry name" value="Hect, E3 ligase catalytic domain"/>
    <property type="match status" value="1"/>
</dbReference>
<keyword evidence="4 5" id="KW-0833">Ubl conjugation pathway</keyword>